<protein>
    <submittedName>
        <fullName evidence="2">Uncharacterized protein</fullName>
    </submittedName>
</protein>
<sequence>MFEAEIEMEKKSSSFGPVLFIALLVACIGAGVFYVIHETKQSMTEPLASQIITTILKGKGPATMHFRTGYIVQNVEEKPFDPHYKLLEKAGLIKTAKKDIGLVVTLTPAGEQVLSGIQGISRTKRAEGGEAIVVPLATRKLVAITKVDSPTPSRATVAYTWKWEPNKLGQVFDASSSLVSAFGIWDRQTLIKDYGVDFYHADPKPESFTFSRGPKGWSIAEE</sequence>
<reference evidence="2 3" key="1">
    <citation type="journal article" date="2009" name="Appl. Environ. Microbiol.">
        <title>Three genomes from the phylum Acidobacteria provide insight into the lifestyles of these microorganisms in soils.</title>
        <authorList>
            <person name="Ward N.L."/>
            <person name="Challacombe J.F."/>
            <person name="Janssen P.H."/>
            <person name="Henrissat B."/>
            <person name="Coutinho P.M."/>
            <person name="Wu M."/>
            <person name="Xie G."/>
            <person name="Haft D.H."/>
            <person name="Sait M."/>
            <person name="Badger J."/>
            <person name="Barabote R.D."/>
            <person name="Bradley B."/>
            <person name="Brettin T.S."/>
            <person name="Brinkac L.M."/>
            <person name="Bruce D."/>
            <person name="Creasy T."/>
            <person name="Daugherty S.C."/>
            <person name="Davidsen T.M."/>
            <person name="DeBoy R.T."/>
            <person name="Detter J.C."/>
            <person name="Dodson R.J."/>
            <person name="Durkin A.S."/>
            <person name="Ganapathy A."/>
            <person name="Gwinn-Giglio M."/>
            <person name="Han C.S."/>
            <person name="Khouri H."/>
            <person name="Kiss H."/>
            <person name="Kothari S.P."/>
            <person name="Madupu R."/>
            <person name="Nelson K.E."/>
            <person name="Nelson W.C."/>
            <person name="Paulsen I."/>
            <person name="Penn K."/>
            <person name="Ren Q."/>
            <person name="Rosovitz M.J."/>
            <person name="Selengut J.D."/>
            <person name="Shrivastava S."/>
            <person name="Sullivan S.A."/>
            <person name="Tapia R."/>
            <person name="Thompson L.S."/>
            <person name="Watkins K.L."/>
            <person name="Yang Q."/>
            <person name="Yu C."/>
            <person name="Zafar N."/>
            <person name="Zhou L."/>
            <person name="Kuske C.R."/>
        </authorList>
    </citation>
    <scope>NUCLEOTIDE SEQUENCE [LARGE SCALE GENOMIC DNA]</scope>
    <source>
        <strain evidence="2 3">Ellin345</strain>
    </source>
</reference>
<evidence type="ECO:0000313" key="3">
    <source>
        <dbReference type="Proteomes" id="UP000002432"/>
    </source>
</evidence>
<gene>
    <name evidence="2" type="ordered locus">Acid345_2298</name>
</gene>
<dbReference type="HOGENOM" id="CLU_1243972_0_0_0"/>
<accession>Q1IPA1</accession>
<name>Q1IPA1_KORVE</name>
<proteinExistence type="predicted"/>
<evidence type="ECO:0000313" key="2">
    <source>
        <dbReference type="EMBL" id="ABF41299.1"/>
    </source>
</evidence>
<dbReference type="RefSeq" id="WP_011523100.1">
    <property type="nucleotide sequence ID" value="NC_008009.1"/>
</dbReference>
<dbReference type="KEGG" id="aba:Acid345_2298"/>
<evidence type="ECO:0000256" key="1">
    <source>
        <dbReference type="SAM" id="Phobius"/>
    </source>
</evidence>
<keyword evidence="1" id="KW-0812">Transmembrane</keyword>
<dbReference type="EnsemblBacteria" id="ABF41299">
    <property type="protein sequence ID" value="ABF41299"/>
    <property type="gene ID" value="Acid345_2298"/>
</dbReference>
<dbReference type="AlphaFoldDB" id="Q1IPA1"/>
<feature type="transmembrane region" description="Helical" evidence="1">
    <location>
        <begin position="15"/>
        <end position="36"/>
    </location>
</feature>
<keyword evidence="1" id="KW-0472">Membrane</keyword>
<keyword evidence="1" id="KW-1133">Transmembrane helix</keyword>
<organism evidence="2 3">
    <name type="scientific">Koribacter versatilis (strain Ellin345)</name>
    <dbReference type="NCBI Taxonomy" id="204669"/>
    <lineage>
        <taxon>Bacteria</taxon>
        <taxon>Pseudomonadati</taxon>
        <taxon>Acidobacteriota</taxon>
        <taxon>Terriglobia</taxon>
        <taxon>Terriglobales</taxon>
        <taxon>Candidatus Korobacteraceae</taxon>
        <taxon>Candidatus Korobacter</taxon>
    </lineage>
</organism>
<dbReference type="Proteomes" id="UP000002432">
    <property type="component" value="Chromosome"/>
</dbReference>
<keyword evidence="3" id="KW-1185">Reference proteome</keyword>
<dbReference type="EMBL" id="CP000360">
    <property type="protein sequence ID" value="ABF41299.1"/>
    <property type="molecule type" value="Genomic_DNA"/>
</dbReference>
<dbReference type="OrthoDB" id="125307at2"/>